<proteinExistence type="predicted"/>
<evidence type="ECO:0000313" key="2">
    <source>
        <dbReference type="Proteomes" id="UP001281614"/>
    </source>
</evidence>
<sequence>MAGRIWSRIVRIPSIGTMAHQ</sequence>
<dbReference type="Proteomes" id="UP001281614">
    <property type="component" value="Unassembled WGS sequence"/>
</dbReference>
<comment type="caution">
    <text evidence="1">The sequence shown here is derived from an EMBL/GenBank/DDBJ whole genome shotgun (WGS) entry which is preliminary data.</text>
</comment>
<reference evidence="1" key="1">
    <citation type="submission" date="2023-02" db="EMBL/GenBank/DDBJ databases">
        <title>Colletotrichum kahawae CIFC_Que2 genome sequencing and assembly.</title>
        <authorList>
            <person name="Baroncelli R."/>
        </authorList>
    </citation>
    <scope>NUCLEOTIDE SEQUENCE</scope>
    <source>
        <strain evidence="1">CIFC_Que2</strain>
    </source>
</reference>
<organism evidence="1 2">
    <name type="scientific">Colletotrichum kahawae</name>
    <name type="common">Coffee berry disease fungus</name>
    <dbReference type="NCBI Taxonomy" id="34407"/>
    <lineage>
        <taxon>Eukaryota</taxon>
        <taxon>Fungi</taxon>
        <taxon>Dikarya</taxon>
        <taxon>Ascomycota</taxon>
        <taxon>Pezizomycotina</taxon>
        <taxon>Sordariomycetes</taxon>
        <taxon>Hypocreomycetidae</taxon>
        <taxon>Glomerellales</taxon>
        <taxon>Glomerellaceae</taxon>
        <taxon>Colletotrichum</taxon>
        <taxon>Colletotrichum gloeosporioides species complex</taxon>
    </lineage>
</organism>
<name>A0AAE0D726_COLKA</name>
<dbReference type="AlphaFoldDB" id="A0AAE0D726"/>
<dbReference type="EMBL" id="VYYT01000220">
    <property type="protein sequence ID" value="KAK2755617.1"/>
    <property type="molecule type" value="Genomic_DNA"/>
</dbReference>
<keyword evidence="2" id="KW-1185">Reference proteome</keyword>
<accession>A0AAE0D726</accession>
<protein>
    <submittedName>
        <fullName evidence="1">Uncharacterized protein</fullName>
    </submittedName>
</protein>
<evidence type="ECO:0000313" key="1">
    <source>
        <dbReference type="EMBL" id="KAK2755617.1"/>
    </source>
</evidence>
<gene>
    <name evidence="1" type="ORF">CKAH01_17320</name>
</gene>